<protein>
    <recommendedName>
        <fullName evidence="2">Bicarbonate transporter-like transmembrane domain-containing protein</fullName>
    </recommendedName>
</protein>
<keyword evidence="1" id="KW-0472">Membrane</keyword>
<dbReference type="Gene3D" id="1.10.287.570">
    <property type="entry name" value="Helical hairpin bin"/>
    <property type="match status" value="1"/>
</dbReference>
<keyword evidence="1" id="KW-0812">Transmembrane</keyword>
<gene>
    <name evidence="3" type="ORF">DILT_LOCUS12237</name>
</gene>
<proteinExistence type="predicted"/>
<dbReference type="GO" id="GO:0006820">
    <property type="term" value="P:monoatomic anion transport"/>
    <property type="evidence" value="ECO:0007669"/>
    <property type="project" value="InterPro"/>
</dbReference>
<accession>A0A3P7PEJ0</accession>
<evidence type="ECO:0000313" key="3">
    <source>
        <dbReference type="EMBL" id="VDN16406.1"/>
    </source>
</evidence>
<evidence type="ECO:0000256" key="1">
    <source>
        <dbReference type="SAM" id="Phobius"/>
    </source>
</evidence>
<organism evidence="3 4">
    <name type="scientific">Dibothriocephalus latus</name>
    <name type="common">Fish tapeworm</name>
    <name type="synonym">Diphyllobothrium latum</name>
    <dbReference type="NCBI Taxonomy" id="60516"/>
    <lineage>
        <taxon>Eukaryota</taxon>
        <taxon>Metazoa</taxon>
        <taxon>Spiralia</taxon>
        <taxon>Lophotrochozoa</taxon>
        <taxon>Platyhelminthes</taxon>
        <taxon>Cestoda</taxon>
        <taxon>Eucestoda</taxon>
        <taxon>Diphyllobothriidea</taxon>
        <taxon>Diphyllobothriidae</taxon>
        <taxon>Dibothriocephalus</taxon>
    </lineage>
</organism>
<dbReference type="Proteomes" id="UP000281553">
    <property type="component" value="Unassembled WGS sequence"/>
</dbReference>
<dbReference type="Pfam" id="PF00955">
    <property type="entry name" value="HCO3_cotransp"/>
    <property type="match status" value="1"/>
</dbReference>
<dbReference type="AlphaFoldDB" id="A0A3P7PEJ0"/>
<feature type="domain" description="Bicarbonate transporter-like transmembrane" evidence="2">
    <location>
        <begin position="85"/>
        <end position="138"/>
    </location>
</feature>
<name>A0A3P7PEJ0_DIBLA</name>
<dbReference type="EMBL" id="UYRU01065730">
    <property type="protein sequence ID" value="VDN16406.1"/>
    <property type="molecule type" value="Genomic_DNA"/>
</dbReference>
<keyword evidence="4" id="KW-1185">Reference proteome</keyword>
<dbReference type="InterPro" id="IPR011531">
    <property type="entry name" value="HCO3_transpt-like_TM_dom"/>
</dbReference>
<evidence type="ECO:0000313" key="4">
    <source>
        <dbReference type="Proteomes" id="UP000281553"/>
    </source>
</evidence>
<sequence length="140" mass="15605">MFQAAYKFSKRMMIVPSHPAVVKGSGIPVRPRKSSVNFERTDLVFEDYAADYAANNQQNAVVDDKGETPAPPKCSFSFCKRLCPPFKELVQGTKVLAERMPSDYIDAFTKDNVGTMLSSILFIYFVVFGPAITFGNLMCK</sequence>
<feature type="transmembrane region" description="Helical" evidence="1">
    <location>
        <begin position="116"/>
        <end position="139"/>
    </location>
</feature>
<evidence type="ECO:0000259" key="2">
    <source>
        <dbReference type="Pfam" id="PF00955"/>
    </source>
</evidence>
<keyword evidence="1" id="KW-1133">Transmembrane helix</keyword>
<dbReference type="OrthoDB" id="1735926at2759"/>
<dbReference type="GO" id="GO:0016020">
    <property type="term" value="C:membrane"/>
    <property type="evidence" value="ECO:0007669"/>
    <property type="project" value="InterPro"/>
</dbReference>
<reference evidence="3 4" key="1">
    <citation type="submission" date="2018-11" db="EMBL/GenBank/DDBJ databases">
        <authorList>
            <consortium name="Pathogen Informatics"/>
        </authorList>
    </citation>
    <scope>NUCLEOTIDE SEQUENCE [LARGE SCALE GENOMIC DNA]</scope>
</reference>